<accession>A0A6A6ELA7</accession>
<feature type="region of interest" description="Disordered" evidence="1">
    <location>
        <begin position="116"/>
        <end position="148"/>
    </location>
</feature>
<feature type="compositionally biased region" description="Polar residues" evidence="1">
    <location>
        <begin position="136"/>
        <end position="148"/>
    </location>
</feature>
<protein>
    <submittedName>
        <fullName evidence="2">Uncharacterized protein</fullName>
    </submittedName>
</protein>
<gene>
    <name evidence="2" type="ORF">K469DRAFT_720548</name>
</gene>
<proteinExistence type="predicted"/>
<feature type="compositionally biased region" description="Pro residues" evidence="1">
    <location>
        <begin position="59"/>
        <end position="68"/>
    </location>
</feature>
<dbReference type="EMBL" id="ML994617">
    <property type="protein sequence ID" value="KAF2191509.1"/>
    <property type="molecule type" value="Genomic_DNA"/>
</dbReference>
<name>A0A6A6ELA7_9PEZI</name>
<reference evidence="2" key="1">
    <citation type="journal article" date="2020" name="Stud. Mycol.">
        <title>101 Dothideomycetes genomes: a test case for predicting lifestyles and emergence of pathogens.</title>
        <authorList>
            <person name="Haridas S."/>
            <person name="Albert R."/>
            <person name="Binder M."/>
            <person name="Bloem J."/>
            <person name="Labutti K."/>
            <person name="Salamov A."/>
            <person name="Andreopoulos B."/>
            <person name="Baker S."/>
            <person name="Barry K."/>
            <person name="Bills G."/>
            <person name="Bluhm B."/>
            <person name="Cannon C."/>
            <person name="Castanera R."/>
            <person name="Culley D."/>
            <person name="Daum C."/>
            <person name="Ezra D."/>
            <person name="Gonzalez J."/>
            <person name="Henrissat B."/>
            <person name="Kuo A."/>
            <person name="Liang C."/>
            <person name="Lipzen A."/>
            <person name="Lutzoni F."/>
            <person name="Magnuson J."/>
            <person name="Mondo S."/>
            <person name="Nolan M."/>
            <person name="Ohm R."/>
            <person name="Pangilinan J."/>
            <person name="Park H.-J."/>
            <person name="Ramirez L."/>
            <person name="Alfaro M."/>
            <person name="Sun H."/>
            <person name="Tritt A."/>
            <person name="Yoshinaga Y."/>
            <person name="Zwiers L.-H."/>
            <person name="Turgeon B."/>
            <person name="Goodwin S."/>
            <person name="Spatafora J."/>
            <person name="Crous P."/>
            <person name="Grigoriev I."/>
        </authorList>
    </citation>
    <scope>NUCLEOTIDE SEQUENCE</scope>
    <source>
        <strain evidence="2">CBS 207.26</strain>
    </source>
</reference>
<organism evidence="2 3">
    <name type="scientific">Zopfia rhizophila CBS 207.26</name>
    <dbReference type="NCBI Taxonomy" id="1314779"/>
    <lineage>
        <taxon>Eukaryota</taxon>
        <taxon>Fungi</taxon>
        <taxon>Dikarya</taxon>
        <taxon>Ascomycota</taxon>
        <taxon>Pezizomycotina</taxon>
        <taxon>Dothideomycetes</taxon>
        <taxon>Dothideomycetes incertae sedis</taxon>
        <taxon>Zopfiaceae</taxon>
        <taxon>Zopfia</taxon>
    </lineage>
</organism>
<sequence length="148" mass="16482">MRKFIFAQKVEIRPFTHNQPFQPMKKQLWANPHTSNILSSPPQPEPRSKTQSLTFQVLPQPPNHPPGPHVSTPRVTRHPITRKFLSPLPSPLLSNLKSLASDPTAVTHHLRKSLAASVTREKAPGRANSGFLAHQTLLTRGPTQQPVP</sequence>
<keyword evidence="3" id="KW-1185">Reference proteome</keyword>
<feature type="region of interest" description="Disordered" evidence="1">
    <location>
        <begin position="32"/>
        <end position="75"/>
    </location>
</feature>
<dbReference type="AlphaFoldDB" id="A0A6A6ELA7"/>
<evidence type="ECO:0000256" key="1">
    <source>
        <dbReference type="SAM" id="MobiDB-lite"/>
    </source>
</evidence>
<evidence type="ECO:0000313" key="2">
    <source>
        <dbReference type="EMBL" id="KAF2191509.1"/>
    </source>
</evidence>
<evidence type="ECO:0000313" key="3">
    <source>
        <dbReference type="Proteomes" id="UP000800200"/>
    </source>
</evidence>
<dbReference type="Proteomes" id="UP000800200">
    <property type="component" value="Unassembled WGS sequence"/>
</dbReference>